<accession>A0A2I6SCE6</accession>
<proteinExistence type="predicted"/>
<sequence length="50" mass="5190">MKFKSLLFLSNYSIEIVLLVSAPSGNTPMSTSAKGCIVPSLFGGNGPLSD</sequence>
<dbReference type="Proteomes" id="UP000267352">
    <property type="component" value="Segment"/>
</dbReference>
<protein>
    <submittedName>
        <fullName evidence="1">WSSV468</fullName>
    </submittedName>
</protein>
<dbReference type="EMBL" id="MG702567">
    <property type="protein sequence ID" value="AUO15226.1"/>
    <property type="molecule type" value="Genomic_DNA"/>
</dbReference>
<reference evidence="1" key="2">
    <citation type="journal article" date="2018" name="Genome Announc.">
        <title>First Report of a Complete Genome Sequence of White spot syndrome virus from India.</title>
        <authorList>
            <person name="Vinaya Kumar K."/>
            <person name="Shekhar M.S."/>
            <person name="Otta S.K."/>
            <person name="Karthic K."/>
            <person name="Ashok Kumar J."/>
            <person name="Gopikrishna G."/>
            <person name="Vijayan K.K."/>
        </authorList>
    </citation>
    <scope>NUCLEOTIDE SEQUENCE</scope>
    <source>
        <strain evidence="1">IN_AP4RU</strain>
    </source>
</reference>
<name>A0A2I6SCE6_9VIRU</name>
<reference evidence="1" key="1">
    <citation type="submission" date="2017-12" db="EMBL/GenBank/DDBJ databases">
        <authorList>
            <person name="Katneni V.K."/>
            <person name="Shekhar M.S."/>
            <person name="Otta S.K."/>
            <person name="Karthic K."/>
            <person name="Jangam A.K."/>
            <person name="Gopikrishna G."/>
            <person name="Vijayan K.K."/>
        </authorList>
    </citation>
    <scope>NUCLEOTIDE SEQUENCE [LARGE SCALE GENOMIC DNA]</scope>
    <source>
        <strain evidence="1">IN_AP4RU</strain>
    </source>
</reference>
<evidence type="ECO:0000313" key="1">
    <source>
        <dbReference type="EMBL" id="AUO15226.1"/>
    </source>
</evidence>
<organism evidence="1">
    <name type="scientific">White spot syndrome virus</name>
    <dbReference type="NCBI Taxonomy" id="342409"/>
    <lineage>
        <taxon>Viruses</taxon>
        <taxon>Viruses incertae sedis</taxon>
        <taxon>Naldaviricetes</taxon>
        <taxon>Nimaviridae</taxon>
        <taxon>Whispovirus</taxon>
    </lineage>
</organism>